<accession>A0A9W7GJU9</accession>
<dbReference type="OrthoDB" id="10423714at2759"/>
<keyword evidence="1" id="KW-0732">Signal</keyword>
<reference evidence="3" key="1">
    <citation type="journal article" date="2023" name="Commun. Biol.">
        <title>Genome analysis of Parmales, the sister group of diatoms, reveals the evolutionary specialization of diatoms from phago-mixotrophs to photoautotrophs.</title>
        <authorList>
            <person name="Ban H."/>
            <person name="Sato S."/>
            <person name="Yoshikawa S."/>
            <person name="Yamada K."/>
            <person name="Nakamura Y."/>
            <person name="Ichinomiya M."/>
            <person name="Sato N."/>
            <person name="Blanc-Mathieu R."/>
            <person name="Endo H."/>
            <person name="Kuwata A."/>
            <person name="Ogata H."/>
        </authorList>
    </citation>
    <scope>NUCLEOTIDE SEQUENCE [LARGE SCALE GENOMIC DNA]</scope>
</reference>
<feature type="signal peptide" evidence="1">
    <location>
        <begin position="1"/>
        <end position="24"/>
    </location>
</feature>
<organism evidence="2 3">
    <name type="scientific">Triparma columacea</name>
    <dbReference type="NCBI Taxonomy" id="722753"/>
    <lineage>
        <taxon>Eukaryota</taxon>
        <taxon>Sar</taxon>
        <taxon>Stramenopiles</taxon>
        <taxon>Ochrophyta</taxon>
        <taxon>Bolidophyceae</taxon>
        <taxon>Parmales</taxon>
        <taxon>Triparmaceae</taxon>
        <taxon>Triparma</taxon>
    </lineage>
</organism>
<sequence>MKIILPYIAFFLLALTKDLETASADNLRSLEAEGPTQTDVSDGLTIHLENGQVHRKLKGKGKGKGKVQSCQDISGKWLVLEPLTTYFSNNATANVQVVFEFNKAQSNTLCNYFGKEYGEYVASPQTPFQPEFEPVALTAFPGYLGAKEGDNQFLSLAGANSEFYAPGSVEVCSGGQTARIYRDAKCFVSDGQNICDSKNTMLMAKFPNPGTVIVGKTHSQLVEELLEQRGGGIRSLRGDLCCWGEQFCV</sequence>
<protein>
    <submittedName>
        <fullName evidence="2">Uncharacterized protein</fullName>
    </submittedName>
</protein>
<dbReference type="AlphaFoldDB" id="A0A9W7GJU9"/>
<evidence type="ECO:0000313" key="2">
    <source>
        <dbReference type="EMBL" id="GMI45563.1"/>
    </source>
</evidence>
<gene>
    <name evidence="2" type="ORF">TrCOL_g7784</name>
</gene>
<comment type="caution">
    <text evidence="2">The sequence shown here is derived from an EMBL/GenBank/DDBJ whole genome shotgun (WGS) entry which is preliminary data.</text>
</comment>
<dbReference type="EMBL" id="BRYA01000254">
    <property type="protein sequence ID" value="GMI45563.1"/>
    <property type="molecule type" value="Genomic_DNA"/>
</dbReference>
<evidence type="ECO:0000256" key="1">
    <source>
        <dbReference type="SAM" id="SignalP"/>
    </source>
</evidence>
<proteinExistence type="predicted"/>
<feature type="chain" id="PRO_5040789916" evidence="1">
    <location>
        <begin position="25"/>
        <end position="249"/>
    </location>
</feature>
<keyword evidence="3" id="KW-1185">Reference proteome</keyword>
<dbReference type="Proteomes" id="UP001165065">
    <property type="component" value="Unassembled WGS sequence"/>
</dbReference>
<name>A0A9W7GJU9_9STRA</name>
<evidence type="ECO:0000313" key="3">
    <source>
        <dbReference type="Proteomes" id="UP001165065"/>
    </source>
</evidence>